<organism evidence="2 4">
    <name type="scientific">Medicago truncatula</name>
    <name type="common">Barrel medic</name>
    <name type="synonym">Medicago tribuloides</name>
    <dbReference type="NCBI Taxonomy" id="3880"/>
    <lineage>
        <taxon>Eukaryota</taxon>
        <taxon>Viridiplantae</taxon>
        <taxon>Streptophyta</taxon>
        <taxon>Embryophyta</taxon>
        <taxon>Tracheophyta</taxon>
        <taxon>Spermatophyta</taxon>
        <taxon>Magnoliopsida</taxon>
        <taxon>eudicotyledons</taxon>
        <taxon>Gunneridae</taxon>
        <taxon>Pentapetalae</taxon>
        <taxon>rosids</taxon>
        <taxon>fabids</taxon>
        <taxon>Fabales</taxon>
        <taxon>Fabaceae</taxon>
        <taxon>Papilionoideae</taxon>
        <taxon>50 kb inversion clade</taxon>
        <taxon>NPAAA clade</taxon>
        <taxon>Hologalegina</taxon>
        <taxon>IRL clade</taxon>
        <taxon>Trifolieae</taxon>
        <taxon>Medicago</taxon>
    </lineage>
</organism>
<dbReference type="EMBL" id="CM001220">
    <property type="protein sequence ID" value="AES87860.1"/>
    <property type="molecule type" value="Genomic_DNA"/>
</dbReference>
<keyword evidence="4" id="KW-1185">Reference proteome</keyword>
<reference evidence="2 4" key="2">
    <citation type="journal article" date="2014" name="BMC Genomics">
        <title>An improved genome release (version Mt4.0) for the model legume Medicago truncatula.</title>
        <authorList>
            <person name="Tang H."/>
            <person name="Krishnakumar V."/>
            <person name="Bidwell S."/>
            <person name="Rosen B."/>
            <person name="Chan A."/>
            <person name="Zhou S."/>
            <person name="Gentzbittel L."/>
            <person name="Childs K.L."/>
            <person name="Yandell M."/>
            <person name="Gundlach H."/>
            <person name="Mayer K.F."/>
            <person name="Schwartz D.C."/>
            <person name="Town C.D."/>
        </authorList>
    </citation>
    <scope>GENOME REANNOTATION</scope>
    <source>
        <strain evidence="3 4">cv. Jemalong A17</strain>
    </source>
</reference>
<dbReference type="EnsemblPlants" id="AES87860">
    <property type="protein sequence ID" value="AES87860"/>
    <property type="gene ID" value="MTR_4g035540"/>
</dbReference>
<evidence type="ECO:0000313" key="2">
    <source>
        <dbReference type="EMBL" id="AES87860.1"/>
    </source>
</evidence>
<dbReference type="HOGENOM" id="CLU_2797768_0_0_1"/>
<accession>G7JRE1</accession>
<evidence type="ECO:0000313" key="3">
    <source>
        <dbReference type="EnsemblPlants" id="AES87860"/>
    </source>
</evidence>
<feature type="region of interest" description="Disordered" evidence="1">
    <location>
        <begin position="31"/>
        <end position="68"/>
    </location>
</feature>
<feature type="compositionally biased region" description="Basic and acidic residues" evidence="1">
    <location>
        <begin position="31"/>
        <end position="49"/>
    </location>
</feature>
<sequence length="68" mass="7032">MVQSLVYGVGWGIGLDGGGFSNVGCGGWEGRGCDSAENDGVRGERKIDGEVEEMNEGASTTTMSDDDL</sequence>
<dbReference type="Proteomes" id="UP000002051">
    <property type="component" value="Chromosome 4"/>
</dbReference>
<evidence type="ECO:0000256" key="1">
    <source>
        <dbReference type="SAM" id="MobiDB-lite"/>
    </source>
</evidence>
<feature type="compositionally biased region" description="Polar residues" evidence="1">
    <location>
        <begin position="57"/>
        <end position="68"/>
    </location>
</feature>
<reference evidence="3" key="3">
    <citation type="submission" date="2015-04" db="UniProtKB">
        <authorList>
            <consortium name="EnsemblPlants"/>
        </authorList>
    </citation>
    <scope>IDENTIFICATION</scope>
    <source>
        <strain evidence="3">cv. Jemalong A17</strain>
    </source>
</reference>
<dbReference type="PaxDb" id="3880-AES87860"/>
<reference evidence="2 4" key="1">
    <citation type="journal article" date="2011" name="Nature">
        <title>The Medicago genome provides insight into the evolution of rhizobial symbioses.</title>
        <authorList>
            <person name="Young N.D."/>
            <person name="Debelle F."/>
            <person name="Oldroyd G.E."/>
            <person name="Geurts R."/>
            <person name="Cannon S.B."/>
            <person name="Udvardi M.K."/>
            <person name="Benedito V.A."/>
            <person name="Mayer K.F."/>
            <person name="Gouzy J."/>
            <person name="Schoof H."/>
            <person name="Van de Peer Y."/>
            <person name="Proost S."/>
            <person name="Cook D.R."/>
            <person name="Meyers B.C."/>
            <person name="Spannagl M."/>
            <person name="Cheung F."/>
            <person name="De Mita S."/>
            <person name="Krishnakumar V."/>
            <person name="Gundlach H."/>
            <person name="Zhou S."/>
            <person name="Mudge J."/>
            <person name="Bharti A.K."/>
            <person name="Murray J.D."/>
            <person name="Naoumkina M.A."/>
            <person name="Rosen B."/>
            <person name="Silverstein K.A."/>
            <person name="Tang H."/>
            <person name="Rombauts S."/>
            <person name="Zhao P.X."/>
            <person name="Zhou P."/>
            <person name="Barbe V."/>
            <person name="Bardou P."/>
            <person name="Bechner M."/>
            <person name="Bellec A."/>
            <person name="Berger A."/>
            <person name="Berges H."/>
            <person name="Bidwell S."/>
            <person name="Bisseling T."/>
            <person name="Choisne N."/>
            <person name="Couloux A."/>
            <person name="Denny R."/>
            <person name="Deshpande S."/>
            <person name="Dai X."/>
            <person name="Doyle J.J."/>
            <person name="Dudez A.M."/>
            <person name="Farmer A.D."/>
            <person name="Fouteau S."/>
            <person name="Franken C."/>
            <person name="Gibelin C."/>
            <person name="Gish J."/>
            <person name="Goldstein S."/>
            <person name="Gonzalez A.J."/>
            <person name="Green P.J."/>
            <person name="Hallab A."/>
            <person name="Hartog M."/>
            <person name="Hua A."/>
            <person name="Humphray S.J."/>
            <person name="Jeong D.H."/>
            <person name="Jing Y."/>
            <person name="Jocker A."/>
            <person name="Kenton S.M."/>
            <person name="Kim D.J."/>
            <person name="Klee K."/>
            <person name="Lai H."/>
            <person name="Lang C."/>
            <person name="Lin S."/>
            <person name="Macmil S.L."/>
            <person name="Magdelenat G."/>
            <person name="Matthews L."/>
            <person name="McCorrison J."/>
            <person name="Monaghan E.L."/>
            <person name="Mun J.H."/>
            <person name="Najar F.Z."/>
            <person name="Nicholson C."/>
            <person name="Noirot C."/>
            <person name="O'Bleness M."/>
            <person name="Paule C.R."/>
            <person name="Poulain J."/>
            <person name="Prion F."/>
            <person name="Qin B."/>
            <person name="Qu C."/>
            <person name="Retzel E.F."/>
            <person name="Riddle C."/>
            <person name="Sallet E."/>
            <person name="Samain S."/>
            <person name="Samson N."/>
            <person name="Sanders I."/>
            <person name="Saurat O."/>
            <person name="Scarpelli C."/>
            <person name="Schiex T."/>
            <person name="Segurens B."/>
            <person name="Severin A.J."/>
            <person name="Sherrier D.J."/>
            <person name="Shi R."/>
            <person name="Sims S."/>
            <person name="Singer S.R."/>
            <person name="Sinharoy S."/>
            <person name="Sterck L."/>
            <person name="Viollet A."/>
            <person name="Wang B.B."/>
            <person name="Wang K."/>
            <person name="Wang M."/>
            <person name="Wang X."/>
            <person name="Warfsmann J."/>
            <person name="Weissenbach J."/>
            <person name="White D.D."/>
            <person name="White J.D."/>
            <person name="Wiley G.B."/>
            <person name="Wincker P."/>
            <person name="Xing Y."/>
            <person name="Yang L."/>
            <person name="Yao Z."/>
            <person name="Ying F."/>
            <person name="Zhai J."/>
            <person name="Zhou L."/>
            <person name="Zuber A."/>
            <person name="Denarie J."/>
            <person name="Dixon R.A."/>
            <person name="May G.D."/>
            <person name="Schwartz D.C."/>
            <person name="Rogers J."/>
            <person name="Quetier F."/>
            <person name="Town C.D."/>
            <person name="Roe B.A."/>
        </authorList>
    </citation>
    <scope>NUCLEOTIDE SEQUENCE [LARGE SCALE GENOMIC DNA]</scope>
    <source>
        <strain evidence="2">A17</strain>
        <strain evidence="3 4">cv. Jemalong A17</strain>
    </source>
</reference>
<gene>
    <name evidence="2" type="ordered locus">MTR_4g035540</name>
</gene>
<protein>
    <submittedName>
        <fullName evidence="2 3">Uncharacterized protein</fullName>
    </submittedName>
</protein>
<name>G7JRE1_MEDTR</name>
<evidence type="ECO:0000313" key="4">
    <source>
        <dbReference type="Proteomes" id="UP000002051"/>
    </source>
</evidence>
<dbReference type="AlphaFoldDB" id="G7JRE1"/>
<proteinExistence type="predicted"/>